<proteinExistence type="predicted"/>
<accession>A0A3R8BNB5</accession>
<feature type="region of interest" description="Disordered" evidence="8">
    <location>
        <begin position="125"/>
        <end position="150"/>
    </location>
</feature>
<keyword evidence="4" id="KW-0288">FMN</keyword>
<feature type="region of interest" description="Disordered" evidence="8">
    <location>
        <begin position="827"/>
        <end position="872"/>
    </location>
</feature>
<evidence type="ECO:0000256" key="4">
    <source>
        <dbReference type="ARBA" id="ARBA00022643"/>
    </source>
</evidence>
<evidence type="ECO:0000256" key="8">
    <source>
        <dbReference type="SAM" id="MobiDB-lite"/>
    </source>
</evidence>
<feature type="compositionally biased region" description="Polar residues" evidence="8">
    <location>
        <begin position="125"/>
        <end position="135"/>
    </location>
</feature>
<feature type="region of interest" description="Disordered" evidence="8">
    <location>
        <begin position="666"/>
        <end position="688"/>
    </location>
</feature>
<dbReference type="Proteomes" id="UP000284452">
    <property type="component" value="Unassembled WGS sequence"/>
</dbReference>
<protein>
    <recommendedName>
        <fullName evidence="2">riboflavin kinase</fullName>
        <ecNumber evidence="2">2.7.1.26</ecNumber>
    </recommendedName>
</protein>
<dbReference type="GO" id="GO:0008531">
    <property type="term" value="F:riboflavin kinase activity"/>
    <property type="evidence" value="ECO:0007669"/>
    <property type="project" value="UniProtKB-EC"/>
</dbReference>
<sequence>MSRPSPRPPEAASRPGALPTTKRVSLPSVLLVEADALVLDWGSLLQCLLQGLLGRKLLAEETSQLLVPGSSLLQVGARIVAEASSPRLFSAAEAAKSPLCEATLGVSVQTLCGRVLDSVSSTKVLPVASPSSGERSPSAPGRSLPTSEEASSQPFLQRVLHALKTTVKPHIGAYRFLRVLFLHVCGDPRGRARAQLPPLAGAAVNRRASEDDGDEDSPRPVHVVLCTSNAELWEDHLAMLRRRGASLVAEPAADSHASSRRDGGEPRAASRCSSPPQLRMRRGRSPSSELDGPGASSQTPEVLTRLVDAGAVSLFALQRGVDALRLFVEEQAQATVCGDRGAREARGFAKRRGSPGDAETRETSSRSGRTTRGREEGRTDPPLPGGPCAGSRDARGGAAVAVAAKSKAFAQFASAAGFSQSVPLLRRTRLHPSAATRMSACSASEFSTAATTPLSASVETGDVSSPERRRLSGLSTPSSPAVRGGSLEVCDAIHQASSPASTPADFRPCSRCGGRAAEDCDPVEFEDMQASSRSLALCSACDEALETALLDSIDDVDLLRLFHPHAWSRPVHAQVEHPSSLVSTSCTYSPVAPTPISEKCLPHSSSSCSSSFSSSFSSSTCSCSSCSSSAAPIPASDMRLLRSGLLQPPVYPAKVSPLGFARPVPATGVSAASRRSRSTGRRDSRPEVEADGDRCWQVSCAACRCLAAEEEAALLEAQDGRESARDASREAGADCREKPSEAPTSPAACAFQDAVGSWEAAASGVDAWGKSVELMFPVLVTGTVVKGFGRGSKMLGIPTANVRQAVGPVVLRCAEAEARWRRTARERLTRSLDGSGKETETRSRMQEAEQTEEKGGGEREEGETGSERENEDWVREVIRTSHPVALFPGVYYGWATLHPLSLANAGGETEQHEIDRNNAKVEPKVERKVEVFKTAMSVGYNPYFGNTSVTIEPYIYHEFDEDFVGSPITVLVTGFLRSEAAFSSFGHLIQAIQNDCEVCRTALDHPSFLSSKRLLEVLCQHNDDPPHTSSL</sequence>
<dbReference type="PANTHER" id="PTHR22749">
    <property type="entry name" value="RIBOFLAVIN KINASE/FMN ADENYLYLTRANSFERASE"/>
    <property type="match status" value="1"/>
</dbReference>
<gene>
    <name evidence="10" type="ORF">TGCAST_216740</name>
</gene>
<dbReference type="InterPro" id="IPR015865">
    <property type="entry name" value="Riboflavin_kinase_bac/euk"/>
</dbReference>
<evidence type="ECO:0000313" key="10">
    <source>
        <dbReference type="EMBL" id="RQX67265.1"/>
    </source>
</evidence>
<dbReference type="EMBL" id="AHIV02002089">
    <property type="protein sequence ID" value="RQX67265.1"/>
    <property type="molecule type" value="Genomic_DNA"/>
</dbReference>
<dbReference type="PANTHER" id="PTHR22749:SF6">
    <property type="entry name" value="RIBOFLAVIN KINASE"/>
    <property type="match status" value="1"/>
</dbReference>
<keyword evidence="3" id="KW-0285">Flavoprotein</keyword>
<reference evidence="10 11" key="1">
    <citation type="submission" date="2017-10" db="EMBL/GenBank/DDBJ databases">
        <authorList>
            <person name="Sibley D."/>
            <person name="Venepally P."/>
            <person name="Karamycheva S."/>
            <person name="Hadjithomas M."/>
            <person name="Khan A."/>
            <person name="Brunk B."/>
            <person name="Roos D."/>
            <person name="Caler E."/>
            <person name="Lorenzi H."/>
        </authorList>
    </citation>
    <scope>NUCLEOTIDE SEQUENCE [LARGE SCALE GENOMIC DNA]</scope>
    <source>
        <strain evidence="10 11">CAST</strain>
    </source>
</reference>
<evidence type="ECO:0000256" key="7">
    <source>
        <dbReference type="ARBA" id="ARBA00022840"/>
    </source>
</evidence>
<evidence type="ECO:0000256" key="5">
    <source>
        <dbReference type="ARBA" id="ARBA00022679"/>
    </source>
</evidence>
<dbReference type="GO" id="GO:0009398">
    <property type="term" value="P:FMN biosynthetic process"/>
    <property type="evidence" value="ECO:0007669"/>
    <property type="project" value="UniProtKB-UniPathway"/>
</dbReference>
<feature type="domain" description="Riboflavin kinase" evidence="9">
    <location>
        <begin position="773"/>
        <end position="1004"/>
    </location>
</feature>
<evidence type="ECO:0000313" key="11">
    <source>
        <dbReference type="Proteomes" id="UP000284452"/>
    </source>
</evidence>
<dbReference type="UniPathway" id="UPA00276">
    <property type="reaction ID" value="UER00406"/>
</dbReference>
<dbReference type="AlphaFoldDB" id="A0A3R8BNB5"/>
<dbReference type="SMART" id="SM00904">
    <property type="entry name" value="Flavokinase"/>
    <property type="match status" value="1"/>
</dbReference>
<dbReference type="EC" id="2.7.1.26" evidence="2"/>
<evidence type="ECO:0000256" key="6">
    <source>
        <dbReference type="ARBA" id="ARBA00022741"/>
    </source>
</evidence>
<keyword evidence="10" id="KW-0418">Kinase</keyword>
<dbReference type="GO" id="GO:0009231">
    <property type="term" value="P:riboflavin biosynthetic process"/>
    <property type="evidence" value="ECO:0007669"/>
    <property type="project" value="InterPro"/>
</dbReference>
<dbReference type="Gene3D" id="2.40.30.30">
    <property type="entry name" value="Riboflavin kinase-like"/>
    <property type="match status" value="1"/>
</dbReference>
<feature type="compositionally biased region" description="Basic and acidic residues" evidence="8">
    <location>
        <begin position="718"/>
        <end position="740"/>
    </location>
</feature>
<dbReference type="InterPro" id="IPR023465">
    <property type="entry name" value="Riboflavin_kinase_dom_sf"/>
</dbReference>
<name>A0A3R8BNB5_TOXGO</name>
<feature type="region of interest" description="Disordered" evidence="8">
    <location>
        <begin position="451"/>
        <end position="481"/>
    </location>
</feature>
<dbReference type="SUPFAM" id="SSF82114">
    <property type="entry name" value="Riboflavin kinase-like"/>
    <property type="match status" value="2"/>
</dbReference>
<evidence type="ECO:0000256" key="3">
    <source>
        <dbReference type="ARBA" id="ARBA00022630"/>
    </source>
</evidence>
<feature type="compositionally biased region" description="Basic and acidic residues" evidence="8">
    <location>
        <begin position="827"/>
        <end position="859"/>
    </location>
</feature>
<comment type="caution">
    <text evidence="10">The sequence shown here is derived from an EMBL/GenBank/DDBJ whole genome shotgun (WGS) entry which is preliminary data.</text>
</comment>
<comment type="pathway">
    <text evidence="1">Cofactor biosynthesis; FMN biosynthesis; FMN from riboflavin (ATP route): step 1/1.</text>
</comment>
<keyword evidence="5 10" id="KW-0808">Transferase</keyword>
<feature type="region of interest" description="Disordered" evidence="8">
    <location>
        <begin position="344"/>
        <end position="394"/>
    </location>
</feature>
<feature type="region of interest" description="Disordered" evidence="8">
    <location>
        <begin position="717"/>
        <end position="746"/>
    </location>
</feature>
<evidence type="ECO:0000256" key="1">
    <source>
        <dbReference type="ARBA" id="ARBA00005201"/>
    </source>
</evidence>
<keyword evidence="6" id="KW-0547">Nucleotide-binding</keyword>
<dbReference type="VEuPathDB" id="ToxoDB:TGCAST_216740"/>
<keyword evidence="7" id="KW-0067">ATP-binding</keyword>
<evidence type="ECO:0000259" key="9">
    <source>
        <dbReference type="SMART" id="SM00904"/>
    </source>
</evidence>
<dbReference type="InterPro" id="IPR023468">
    <property type="entry name" value="Riboflavin_kinase"/>
</dbReference>
<evidence type="ECO:0000256" key="2">
    <source>
        <dbReference type="ARBA" id="ARBA00012105"/>
    </source>
</evidence>
<dbReference type="GO" id="GO:0005524">
    <property type="term" value="F:ATP binding"/>
    <property type="evidence" value="ECO:0007669"/>
    <property type="project" value="UniProtKB-KW"/>
</dbReference>
<feature type="region of interest" description="Disordered" evidence="8">
    <location>
        <begin position="250"/>
        <end position="299"/>
    </location>
</feature>
<dbReference type="Pfam" id="PF01687">
    <property type="entry name" value="Flavokinase"/>
    <property type="match status" value="2"/>
</dbReference>
<organism evidence="10 11">
    <name type="scientific">Toxoplasma gondii CAST</name>
    <dbReference type="NCBI Taxonomy" id="943122"/>
    <lineage>
        <taxon>Eukaryota</taxon>
        <taxon>Sar</taxon>
        <taxon>Alveolata</taxon>
        <taxon>Apicomplexa</taxon>
        <taxon>Conoidasida</taxon>
        <taxon>Coccidia</taxon>
        <taxon>Eucoccidiorida</taxon>
        <taxon>Eimeriorina</taxon>
        <taxon>Sarcocystidae</taxon>
        <taxon>Toxoplasma</taxon>
    </lineage>
</organism>